<name>A0ABN8P4B7_9CNID</name>
<protein>
    <recommendedName>
        <fullName evidence="1">Reverse transcriptase domain-containing protein</fullName>
    </recommendedName>
</protein>
<evidence type="ECO:0000313" key="2">
    <source>
        <dbReference type="EMBL" id="CAH3133269.1"/>
    </source>
</evidence>
<sequence length="598" mass="69702">PPRNRNITLDNYIDFLTKFPLEELQVKDIKRSNLTKEEQNALQELREDSEILIFEADKGGAVVVMDRTYYADKILEMLNDSQTYEEITANKDKVVMKLMKELAGNHSHSLTENEVNYLSKVQKKPYIRVLRPADLKFRPIVAGPRCPTSRLSNFVDILIKPFTLHVQGYLRDTIDFLNYLPRIVPESTILVSFDVTSLYTNINHELGVKAMEYWINKHPRSLNSRFSKEFIIDSILLILTNNTFTFDDRIFLQKKGTAMGTKMAPSYATLVLGYLENELYSQVFNEMGEEIGHYVYTNWRRFLDDCYINWPYGEDKLKELHDILNSLDGSIQLTAETSCKELPFLDVMIRKDKTHLTTDIYYKPTDSFQYLPYTSSHPRHTKNNIPYNLARRICMIVENQDIRERRLDDLKQILLRKQYVAEIIDYGVNKALALTTEELRRVREQATENNLLCLVTTYNPNNPQVFQLVRRTLPMLNQNSSLKSIMSKTKVIHSQRQPRNLKRMLTNSYFSRLKDTDPEVKICGTKRCGTCPYLKQGKEFTFSATNETFRIKHSMNCTSTNLIYVITFVGCGHNYIGETGDVLRNRVTVHKQQIRDPH</sequence>
<accession>A0ABN8P4B7</accession>
<dbReference type="InterPro" id="IPR058912">
    <property type="entry name" value="HTH_animal"/>
</dbReference>
<comment type="caution">
    <text evidence="2">The sequence shown here is derived from an EMBL/GenBank/DDBJ whole genome shotgun (WGS) entry which is preliminary data.</text>
</comment>
<gene>
    <name evidence="2" type="ORF">PLOB_00036717</name>
</gene>
<feature type="non-terminal residue" evidence="2">
    <location>
        <position position="1"/>
    </location>
</feature>
<dbReference type="EMBL" id="CALNXK010000052">
    <property type="protein sequence ID" value="CAH3133269.1"/>
    <property type="molecule type" value="Genomic_DNA"/>
</dbReference>
<dbReference type="PANTHER" id="PTHR21301">
    <property type="entry name" value="REVERSE TRANSCRIPTASE"/>
    <property type="match status" value="1"/>
</dbReference>
<dbReference type="Pfam" id="PF26215">
    <property type="entry name" value="HTH_animal"/>
    <property type="match status" value="1"/>
</dbReference>
<dbReference type="InterPro" id="IPR000477">
    <property type="entry name" value="RT_dom"/>
</dbReference>
<feature type="domain" description="Reverse transcriptase" evidence="1">
    <location>
        <begin position="111"/>
        <end position="375"/>
    </location>
</feature>
<proteinExistence type="predicted"/>
<keyword evidence="3" id="KW-1185">Reference proteome</keyword>
<dbReference type="PROSITE" id="PS50878">
    <property type="entry name" value="RT_POL"/>
    <property type="match status" value="1"/>
</dbReference>
<organism evidence="2 3">
    <name type="scientific">Porites lobata</name>
    <dbReference type="NCBI Taxonomy" id="104759"/>
    <lineage>
        <taxon>Eukaryota</taxon>
        <taxon>Metazoa</taxon>
        <taxon>Cnidaria</taxon>
        <taxon>Anthozoa</taxon>
        <taxon>Hexacorallia</taxon>
        <taxon>Scleractinia</taxon>
        <taxon>Fungiina</taxon>
        <taxon>Poritidae</taxon>
        <taxon>Porites</taxon>
    </lineage>
</organism>
<evidence type="ECO:0000313" key="3">
    <source>
        <dbReference type="Proteomes" id="UP001159405"/>
    </source>
</evidence>
<feature type="non-terminal residue" evidence="2">
    <location>
        <position position="598"/>
    </location>
</feature>
<dbReference type="PANTHER" id="PTHR21301:SF10">
    <property type="entry name" value="REVERSE TRANSCRIPTASE DOMAIN-CONTAINING PROTEIN"/>
    <property type="match status" value="1"/>
</dbReference>
<dbReference type="Proteomes" id="UP001159405">
    <property type="component" value="Unassembled WGS sequence"/>
</dbReference>
<reference evidence="2 3" key="1">
    <citation type="submission" date="2022-05" db="EMBL/GenBank/DDBJ databases">
        <authorList>
            <consortium name="Genoscope - CEA"/>
            <person name="William W."/>
        </authorList>
    </citation>
    <scope>NUCLEOTIDE SEQUENCE [LARGE SCALE GENOMIC DNA]</scope>
</reference>
<evidence type="ECO:0000259" key="1">
    <source>
        <dbReference type="PROSITE" id="PS50878"/>
    </source>
</evidence>